<dbReference type="Proteomes" id="UP000092504">
    <property type="component" value="Unassembled WGS sequence"/>
</dbReference>
<dbReference type="InterPro" id="IPR013078">
    <property type="entry name" value="His_Pase_superF_clade-1"/>
</dbReference>
<dbReference type="InterPro" id="IPR029033">
    <property type="entry name" value="His_PPase_superfam"/>
</dbReference>
<dbReference type="EMBL" id="MAJD01000002">
    <property type="protein sequence ID" value="OBX34091.1"/>
    <property type="molecule type" value="Genomic_DNA"/>
</dbReference>
<accession>A0A1B8NVP5</accession>
<evidence type="ECO:0000313" key="1">
    <source>
        <dbReference type="EMBL" id="OBX34091.1"/>
    </source>
</evidence>
<dbReference type="CDD" id="cd07067">
    <property type="entry name" value="HP_PGM_like"/>
    <property type="match status" value="1"/>
</dbReference>
<dbReference type="GO" id="GO:0101006">
    <property type="term" value="F:protein histidine phosphatase activity"/>
    <property type="evidence" value="ECO:0007669"/>
    <property type="project" value="InterPro"/>
</dbReference>
<dbReference type="EC" id="3.1.3.-" evidence="1"/>
<dbReference type="PATRIC" id="fig|2746.7.peg.3225"/>
<reference evidence="1 2" key="1">
    <citation type="submission" date="2016-06" db="EMBL/GenBank/DDBJ databases">
        <title>Genome sequence of halotolerant plant growth promoting strain of Halomonas elongata HEK1 isolated from salterns of Rann of Kutch, Gujarat, India.</title>
        <authorList>
            <person name="Gaba S."/>
            <person name="Singh R.N."/>
            <person name="Abrol S."/>
            <person name="Kaushik R."/>
            <person name="Saxena A.K."/>
        </authorList>
    </citation>
    <scope>NUCLEOTIDE SEQUENCE [LARGE SCALE GENOMIC DNA]</scope>
    <source>
        <strain evidence="1 2">HEK1</strain>
    </source>
</reference>
<dbReference type="SUPFAM" id="SSF53254">
    <property type="entry name" value="Phosphoglycerate mutase-like"/>
    <property type="match status" value="1"/>
</dbReference>
<gene>
    <name evidence="1" type="primary">sixA</name>
    <name evidence="1" type="ORF">A8U91_03135</name>
</gene>
<proteinExistence type="predicted"/>
<keyword evidence="1" id="KW-0378">Hydrolase</keyword>
<dbReference type="Pfam" id="PF00300">
    <property type="entry name" value="His_Phos_1"/>
    <property type="match status" value="1"/>
</dbReference>
<dbReference type="InterPro" id="IPR004449">
    <property type="entry name" value="SixA"/>
</dbReference>
<sequence length="167" mass="17761">MAETLLIMRHGEARAGSPDPARELTDRGHREAARMAAWLAGRDDLDLSRLRLLTSPYRRAQQTAEHIADALGVTAESLSLITPDDPPGAVLDWLLESPPETPIMLVSHMPLVGALAGLLVEGRSDHGLGLPTAGIAELVADVPAAGCARLTRLTMPDDLPRSGVIRS</sequence>
<dbReference type="Gene3D" id="3.40.50.1240">
    <property type="entry name" value="Phosphoglycerate mutase-like"/>
    <property type="match status" value="1"/>
</dbReference>
<dbReference type="SMART" id="SM00855">
    <property type="entry name" value="PGAM"/>
    <property type="match status" value="1"/>
</dbReference>
<dbReference type="NCBIfam" id="TIGR00249">
    <property type="entry name" value="sixA"/>
    <property type="match status" value="1"/>
</dbReference>
<evidence type="ECO:0000313" key="2">
    <source>
        <dbReference type="Proteomes" id="UP000092504"/>
    </source>
</evidence>
<comment type="caution">
    <text evidence="1">The sequence shown here is derived from an EMBL/GenBank/DDBJ whole genome shotgun (WGS) entry which is preliminary data.</text>
</comment>
<dbReference type="RefSeq" id="WP_065241424.1">
    <property type="nucleotide sequence ID" value="NZ_CP142770.1"/>
</dbReference>
<name>A0A1B8NVP5_HALEL</name>
<protein>
    <submittedName>
        <fullName evidence="1">Phosphohistidine phosphatase SixA</fullName>
        <ecNumber evidence="1">3.1.3.-</ecNumber>
    </submittedName>
</protein>
<organism evidence="1 2">
    <name type="scientific">Halomonas elongata</name>
    <dbReference type="NCBI Taxonomy" id="2746"/>
    <lineage>
        <taxon>Bacteria</taxon>
        <taxon>Pseudomonadati</taxon>
        <taxon>Pseudomonadota</taxon>
        <taxon>Gammaproteobacteria</taxon>
        <taxon>Oceanospirillales</taxon>
        <taxon>Halomonadaceae</taxon>
        <taxon>Halomonas</taxon>
    </lineage>
</organism>
<dbReference type="GO" id="GO:0005737">
    <property type="term" value="C:cytoplasm"/>
    <property type="evidence" value="ECO:0007669"/>
    <property type="project" value="InterPro"/>
</dbReference>
<dbReference type="AlphaFoldDB" id="A0A1B8NVP5"/>